<dbReference type="AlphaFoldDB" id="A0A9N9GAH2"/>
<keyword evidence="2" id="KW-1185">Reference proteome</keyword>
<organism evidence="1 2">
    <name type="scientific">Diversispora eburnea</name>
    <dbReference type="NCBI Taxonomy" id="1213867"/>
    <lineage>
        <taxon>Eukaryota</taxon>
        <taxon>Fungi</taxon>
        <taxon>Fungi incertae sedis</taxon>
        <taxon>Mucoromycota</taxon>
        <taxon>Glomeromycotina</taxon>
        <taxon>Glomeromycetes</taxon>
        <taxon>Diversisporales</taxon>
        <taxon>Diversisporaceae</taxon>
        <taxon>Diversispora</taxon>
    </lineage>
</organism>
<name>A0A9N9GAH2_9GLOM</name>
<protein>
    <submittedName>
        <fullName evidence="1">2456_t:CDS:1</fullName>
    </submittedName>
</protein>
<gene>
    <name evidence="1" type="ORF">DEBURN_LOCUS9152</name>
</gene>
<dbReference type="OrthoDB" id="2487276at2759"/>
<dbReference type="Proteomes" id="UP000789706">
    <property type="component" value="Unassembled WGS sequence"/>
</dbReference>
<evidence type="ECO:0000313" key="2">
    <source>
        <dbReference type="Proteomes" id="UP000789706"/>
    </source>
</evidence>
<accession>A0A9N9GAH2</accession>
<sequence>TQSNNPLTTPIISSSVNLTLAEKTRKITISKSSKEKDFETTITSPFTSSILELPGQSSTVPTQIDSDTWTTNLIQQIKGEDYFESLKSKITTSDSIHLLNKLFSYSRDQVYLRK</sequence>
<proteinExistence type="predicted"/>
<evidence type="ECO:0000313" key="1">
    <source>
        <dbReference type="EMBL" id="CAG8593031.1"/>
    </source>
</evidence>
<feature type="non-terminal residue" evidence="1">
    <location>
        <position position="114"/>
    </location>
</feature>
<reference evidence="1" key="1">
    <citation type="submission" date="2021-06" db="EMBL/GenBank/DDBJ databases">
        <authorList>
            <person name="Kallberg Y."/>
            <person name="Tangrot J."/>
            <person name="Rosling A."/>
        </authorList>
    </citation>
    <scope>NUCLEOTIDE SEQUENCE</scope>
    <source>
        <strain evidence="1">AZ414A</strain>
    </source>
</reference>
<dbReference type="EMBL" id="CAJVPK010001614">
    <property type="protein sequence ID" value="CAG8593031.1"/>
    <property type="molecule type" value="Genomic_DNA"/>
</dbReference>
<comment type="caution">
    <text evidence="1">The sequence shown here is derived from an EMBL/GenBank/DDBJ whole genome shotgun (WGS) entry which is preliminary data.</text>
</comment>